<sequence>MGIINLNLFVSNTYLNSETQYGALSWIPLTLKAFVFLFRKQKYPYTVEEIPLEPFTLSYYGQFDRNRIDIEISLIDRDVTVISHIPRYGMWELFSYIGGLIGCWLGISVWAFVDIIEANFWTLLRLIQKLKQKKSEKQVASPISSGSLHSEI</sequence>
<keyword evidence="3 12" id="KW-0813">Transport</keyword>
<protein>
    <submittedName>
        <fullName evidence="14">Uncharacterized protein</fullName>
    </submittedName>
</protein>
<dbReference type="Gene3D" id="1.10.287.770">
    <property type="entry name" value="YojJ-like"/>
    <property type="match status" value="1"/>
</dbReference>
<dbReference type="EMBL" id="BPLQ01003942">
    <property type="protein sequence ID" value="GIY04546.1"/>
    <property type="molecule type" value="Genomic_DNA"/>
</dbReference>
<evidence type="ECO:0000256" key="8">
    <source>
        <dbReference type="ARBA" id="ARBA00023065"/>
    </source>
</evidence>
<evidence type="ECO:0000313" key="14">
    <source>
        <dbReference type="EMBL" id="GIY04546.1"/>
    </source>
</evidence>
<organism evidence="14 15">
    <name type="scientific">Caerostris darwini</name>
    <dbReference type="NCBI Taxonomy" id="1538125"/>
    <lineage>
        <taxon>Eukaryota</taxon>
        <taxon>Metazoa</taxon>
        <taxon>Ecdysozoa</taxon>
        <taxon>Arthropoda</taxon>
        <taxon>Chelicerata</taxon>
        <taxon>Arachnida</taxon>
        <taxon>Araneae</taxon>
        <taxon>Araneomorphae</taxon>
        <taxon>Entelegynae</taxon>
        <taxon>Araneoidea</taxon>
        <taxon>Araneidae</taxon>
        <taxon>Caerostris</taxon>
    </lineage>
</organism>
<evidence type="ECO:0000256" key="5">
    <source>
        <dbReference type="ARBA" id="ARBA00022692"/>
    </source>
</evidence>
<evidence type="ECO:0000256" key="4">
    <source>
        <dbReference type="ARBA" id="ARBA00022461"/>
    </source>
</evidence>
<feature type="transmembrane region" description="Helical" evidence="13">
    <location>
        <begin position="93"/>
        <end position="113"/>
    </location>
</feature>
<keyword evidence="6 13" id="KW-1133">Transmembrane helix</keyword>
<evidence type="ECO:0000256" key="7">
    <source>
        <dbReference type="ARBA" id="ARBA00023053"/>
    </source>
</evidence>
<evidence type="ECO:0000256" key="2">
    <source>
        <dbReference type="ARBA" id="ARBA00007193"/>
    </source>
</evidence>
<comment type="caution">
    <text evidence="14">The sequence shown here is derived from an EMBL/GenBank/DDBJ whole genome shotgun (WGS) entry which is preliminary data.</text>
</comment>
<dbReference type="AlphaFoldDB" id="A0AAV4Q631"/>
<keyword evidence="8 12" id="KW-0406">Ion transport</keyword>
<evidence type="ECO:0000256" key="9">
    <source>
        <dbReference type="ARBA" id="ARBA00023136"/>
    </source>
</evidence>
<evidence type="ECO:0000313" key="15">
    <source>
        <dbReference type="Proteomes" id="UP001054837"/>
    </source>
</evidence>
<accession>A0AAV4Q631</accession>
<keyword evidence="4 12" id="KW-0894">Sodium channel</keyword>
<gene>
    <name evidence="14" type="ORF">CDAR_208851</name>
</gene>
<evidence type="ECO:0000256" key="10">
    <source>
        <dbReference type="ARBA" id="ARBA00023201"/>
    </source>
</evidence>
<keyword evidence="10 12" id="KW-0739">Sodium transport</keyword>
<reference evidence="14 15" key="1">
    <citation type="submission" date="2021-06" db="EMBL/GenBank/DDBJ databases">
        <title>Caerostris darwini draft genome.</title>
        <authorList>
            <person name="Kono N."/>
            <person name="Arakawa K."/>
        </authorList>
    </citation>
    <scope>NUCLEOTIDE SEQUENCE [LARGE SCALE GENOMIC DNA]</scope>
</reference>
<keyword evidence="9 13" id="KW-0472">Membrane</keyword>
<keyword evidence="7" id="KW-0915">Sodium</keyword>
<keyword evidence="15" id="KW-1185">Reference proteome</keyword>
<evidence type="ECO:0000256" key="6">
    <source>
        <dbReference type="ARBA" id="ARBA00022989"/>
    </source>
</evidence>
<proteinExistence type="inferred from homology"/>
<keyword evidence="5 12" id="KW-0812">Transmembrane</keyword>
<evidence type="ECO:0000256" key="11">
    <source>
        <dbReference type="ARBA" id="ARBA00023303"/>
    </source>
</evidence>
<evidence type="ECO:0000256" key="3">
    <source>
        <dbReference type="ARBA" id="ARBA00022448"/>
    </source>
</evidence>
<keyword evidence="11 12" id="KW-0407">Ion channel</keyword>
<evidence type="ECO:0000256" key="13">
    <source>
        <dbReference type="SAM" id="Phobius"/>
    </source>
</evidence>
<evidence type="ECO:0000256" key="1">
    <source>
        <dbReference type="ARBA" id="ARBA00004141"/>
    </source>
</evidence>
<dbReference type="GO" id="GO:0005272">
    <property type="term" value="F:sodium channel activity"/>
    <property type="evidence" value="ECO:0007669"/>
    <property type="project" value="UniProtKB-KW"/>
</dbReference>
<dbReference type="Proteomes" id="UP001054837">
    <property type="component" value="Unassembled WGS sequence"/>
</dbReference>
<dbReference type="GO" id="GO:0016020">
    <property type="term" value="C:membrane"/>
    <property type="evidence" value="ECO:0007669"/>
    <property type="project" value="UniProtKB-SubCell"/>
</dbReference>
<comment type="similarity">
    <text evidence="2 12">Belongs to the amiloride-sensitive sodium channel (TC 1.A.6) family.</text>
</comment>
<evidence type="ECO:0000256" key="12">
    <source>
        <dbReference type="RuleBase" id="RU000679"/>
    </source>
</evidence>
<feature type="transmembrane region" description="Helical" evidence="13">
    <location>
        <begin position="20"/>
        <end position="38"/>
    </location>
</feature>
<dbReference type="InterPro" id="IPR001873">
    <property type="entry name" value="ENaC"/>
</dbReference>
<name>A0AAV4Q631_9ARAC</name>
<comment type="subcellular location">
    <subcellularLocation>
        <location evidence="1">Membrane</location>
        <topology evidence="1">Multi-pass membrane protein</topology>
    </subcellularLocation>
</comment>
<dbReference type="Pfam" id="PF00858">
    <property type="entry name" value="ASC"/>
    <property type="match status" value="1"/>
</dbReference>